<evidence type="ECO:0000313" key="5">
    <source>
        <dbReference type="EMBL" id="ERL10637.1"/>
    </source>
</evidence>
<dbReference type="PANTHER" id="PTHR34217">
    <property type="entry name" value="METAL-DEPENDENT CARBOXYPEPTIDASE"/>
    <property type="match status" value="1"/>
</dbReference>
<keyword evidence="2" id="KW-0862">Zinc</keyword>
<feature type="binding site" evidence="2">
    <location>
        <position position="297"/>
    </location>
    <ligand>
        <name>Zn(2+)</name>
        <dbReference type="ChEBI" id="CHEBI:29105"/>
        <note>catalytic</note>
    </ligand>
</feature>
<reference evidence="5 6" key="1">
    <citation type="submission" date="2013-08" db="EMBL/GenBank/DDBJ databases">
        <authorList>
            <person name="Durkin A.S."/>
            <person name="Haft D.R."/>
            <person name="McCorrison J."/>
            <person name="Torralba M."/>
            <person name="Gillis M."/>
            <person name="Haft D.H."/>
            <person name="Methe B."/>
            <person name="Sutton G."/>
            <person name="Nelson K.E."/>
        </authorList>
    </citation>
    <scope>NUCLEOTIDE SEQUENCE [LARGE SCALE GENOMIC DNA]</scope>
    <source>
        <strain evidence="5 6">F0195</strain>
    </source>
</reference>
<comment type="caution">
    <text evidence="5">The sequence shown here is derived from an EMBL/GenBank/DDBJ whole genome shotgun (WGS) entry which is preliminary data.</text>
</comment>
<dbReference type="RefSeq" id="WP_021724961.1">
    <property type="nucleotide sequence ID" value="NZ_AWEZ01000006.1"/>
</dbReference>
<organism evidence="5 6">
    <name type="scientific">Olsenella profusa F0195</name>
    <dbReference type="NCBI Taxonomy" id="1125712"/>
    <lineage>
        <taxon>Bacteria</taxon>
        <taxon>Bacillati</taxon>
        <taxon>Actinomycetota</taxon>
        <taxon>Coriobacteriia</taxon>
        <taxon>Coriobacteriales</taxon>
        <taxon>Atopobiaceae</taxon>
        <taxon>Olsenella</taxon>
    </lineage>
</organism>
<dbReference type="Gene3D" id="1.10.1370.30">
    <property type="match status" value="1"/>
</dbReference>
<dbReference type="PRINTS" id="PR00998">
    <property type="entry name" value="CRBOXYPTASET"/>
</dbReference>
<sequence length="533" mass="59091">MADESVTAPNTHQAAHAAPSDGMPPKTSPAAIGNPKADIDALDNLERHRYAHRYASTGISCYGPSLDPADATADRGEALSILEEEDQALLCSKETGELLERLSKMGHILTETQEAQARIIQRDRARLVGVPADVQGGFARLTNEADAVWRKAKADDDWASFEPYLDRLVAQATTIARLRRPDSAPYDVWLDDFEHGTDRGFYDAFFAEVKQAVVPLLSAIRQKGWQPPRTVVEGKFDERRQMELAYDLMRLEGLDGNKMLLATTEHPYSDALTTNYGFIACHVREDDVCSNVFTMLHEGGHALYETGVESAYNYTSLKGGTSSGMHEGQSRFFENYVGRSRAFAGPLLAVMASHFKGQLGRVTPNQFYLAVNRAEGTPVRTEADELTYPLHILVRYEIEQMLFAGECAARDVPALWSAKYREYLGVKVPSDAQGALQDTHWADGLFGYFPTYALGGAIGAQLRHRMIAEGMDWDGVLASGDLSPIHAWLRQHIWRFGRSRDAGELIEAACGEPFSARYYTAYLTEKFSALYGL</sequence>
<proteinExistence type="inferred from homology"/>
<dbReference type="AlphaFoldDB" id="U2V5L0"/>
<dbReference type="EC" id="3.4.17.19" evidence="1"/>
<dbReference type="GO" id="GO:0004181">
    <property type="term" value="F:metallocarboxypeptidase activity"/>
    <property type="evidence" value="ECO:0007669"/>
    <property type="project" value="UniProtKB-UniRule"/>
</dbReference>
<dbReference type="CDD" id="cd06460">
    <property type="entry name" value="M32_Taq"/>
    <property type="match status" value="1"/>
</dbReference>
<keyword evidence="1 2" id="KW-0479">Metal-binding</keyword>
<dbReference type="EMBL" id="AWEZ01000006">
    <property type="protein sequence ID" value="ERL10637.1"/>
    <property type="molecule type" value="Genomic_DNA"/>
</dbReference>
<evidence type="ECO:0000256" key="4">
    <source>
        <dbReference type="SAM" id="MobiDB-lite"/>
    </source>
</evidence>
<dbReference type="InterPro" id="IPR001333">
    <property type="entry name" value="Peptidase_M32_Taq"/>
</dbReference>
<comment type="similarity">
    <text evidence="1">Belongs to the peptidase M32 family.</text>
</comment>
<dbReference type="PROSITE" id="PS52034">
    <property type="entry name" value="PEPTIDASE_M32"/>
    <property type="match status" value="1"/>
</dbReference>
<keyword evidence="1 5" id="KW-0121">Carboxypeptidase</keyword>
<comment type="cofactor">
    <cofactor evidence="2">
        <name>Zn(2+)</name>
        <dbReference type="ChEBI" id="CHEBI:29105"/>
    </cofactor>
    <text evidence="2">Binds 1 zinc ion per subunit.</text>
</comment>
<feature type="binding site" evidence="2">
    <location>
        <position position="327"/>
    </location>
    <ligand>
        <name>Zn(2+)</name>
        <dbReference type="ChEBI" id="CHEBI:29105"/>
        <note>catalytic</note>
    </ligand>
</feature>
<keyword evidence="1 5" id="KW-0378">Hydrolase</keyword>
<dbReference type="GO" id="GO:0006508">
    <property type="term" value="P:proteolysis"/>
    <property type="evidence" value="ECO:0007669"/>
    <property type="project" value="UniProtKB-UniRule"/>
</dbReference>
<evidence type="ECO:0000256" key="1">
    <source>
        <dbReference type="PIRNR" id="PIRNR006615"/>
    </source>
</evidence>
<dbReference type="SUPFAM" id="SSF55486">
    <property type="entry name" value="Metalloproteases ('zincins'), catalytic domain"/>
    <property type="match status" value="1"/>
</dbReference>
<protein>
    <recommendedName>
        <fullName evidence="1">Metal-dependent carboxypeptidase</fullName>
        <ecNumber evidence="1">3.4.17.19</ecNumber>
    </recommendedName>
</protein>
<evidence type="ECO:0000313" key="6">
    <source>
        <dbReference type="Proteomes" id="UP000016638"/>
    </source>
</evidence>
<feature type="active site" description="Proton donor/acceptor" evidence="3">
    <location>
        <position position="298"/>
    </location>
</feature>
<keyword evidence="6" id="KW-1185">Reference proteome</keyword>
<dbReference type="Proteomes" id="UP000016638">
    <property type="component" value="Unassembled WGS sequence"/>
</dbReference>
<gene>
    <name evidence="5" type="ORF">HMPREF1316_1072</name>
</gene>
<evidence type="ECO:0000256" key="2">
    <source>
        <dbReference type="PIRSR" id="PIRSR006615-1"/>
    </source>
</evidence>
<evidence type="ECO:0000256" key="3">
    <source>
        <dbReference type="PIRSR" id="PIRSR006615-2"/>
    </source>
</evidence>
<comment type="function">
    <text evidence="1">Broad specificity carboxypetidase that releases amino acids sequentially from the C-terminus, including neutral, aromatic, polar and basic residues.</text>
</comment>
<feature type="binding site" evidence="2">
    <location>
        <position position="301"/>
    </location>
    <ligand>
        <name>Zn(2+)</name>
        <dbReference type="ChEBI" id="CHEBI:29105"/>
        <note>catalytic</note>
    </ligand>
</feature>
<keyword evidence="1" id="KW-0645">Protease</keyword>
<dbReference type="PANTHER" id="PTHR34217:SF1">
    <property type="entry name" value="CARBOXYPEPTIDASE 1"/>
    <property type="match status" value="1"/>
</dbReference>
<keyword evidence="1" id="KW-0482">Metalloprotease</keyword>
<dbReference type="STRING" id="1125712.HMPREF1316_1072"/>
<accession>U2V5L0</accession>
<dbReference type="GO" id="GO:0046872">
    <property type="term" value="F:metal ion binding"/>
    <property type="evidence" value="ECO:0007669"/>
    <property type="project" value="UniProtKB-KW"/>
</dbReference>
<comment type="catalytic activity">
    <reaction evidence="1">
        <text>Release of a C-terminal amino acid with broad specificity, except for -Pro.</text>
        <dbReference type="EC" id="3.4.17.19"/>
    </reaction>
</comment>
<feature type="region of interest" description="Disordered" evidence="4">
    <location>
        <begin position="1"/>
        <end position="36"/>
    </location>
</feature>
<dbReference type="Pfam" id="PF02074">
    <property type="entry name" value="Peptidase_M32"/>
    <property type="match status" value="1"/>
</dbReference>
<dbReference type="eggNOG" id="COG2317">
    <property type="taxonomic scope" value="Bacteria"/>
</dbReference>
<dbReference type="PIRSF" id="PIRSF006615">
    <property type="entry name" value="Zn_crbxpep_Taq"/>
    <property type="match status" value="1"/>
</dbReference>
<dbReference type="PATRIC" id="fig|1125712.3.peg.123"/>
<name>U2V5L0_9ACTN</name>